<evidence type="ECO:0000313" key="8">
    <source>
        <dbReference type="Proteomes" id="UP000694856"/>
    </source>
</evidence>
<dbReference type="SMART" id="SM00711">
    <property type="entry name" value="TDU"/>
    <property type="match status" value="1"/>
</dbReference>
<gene>
    <name evidence="9" type="primary">VGLL1</name>
</gene>
<accession>A0A8B8SJS1</accession>
<protein>
    <submittedName>
        <fullName evidence="9">Transcription cofactor vestigial-like protein 1 isoform X1</fullName>
    </submittedName>
</protein>
<dbReference type="Pfam" id="PF07545">
    <property type="entry name" value="Vg_Tdu"/>
    <property type="match status" value="1"/>
</dbReference>
<dbReference type="Proteomes" id="UP000694856">
    <property type="component" value="Chromosome X"/>
</dbReference>
<comment type="function">
    <text evidence="1">May act as a specific coactivator for the mammalian TEFs.</text>
</comment>
<feature type="region of interest" description="Disordered" evidence="7">
    <location>
        <begin position="114"/>
        <end position="161"/>
    </location>
</feature>
<proteinExistence type="inferred from homology"/>
<organism evidence="8 9">
    <name type="scientific">Camelus ferus</name>
    <name type="common">Wild bactrian camel</name>
    <name type="synonym">Camelus bactrianus ferus</name>
    <dbReference type="NCBI Taxonomy" id="419612"/>
    <lineage>
        <taxon>Eukaryota</taxon>
        <taxon>Metazoa</taxon>
        <taxon>Chordata</taxon>
        <taxon>Craniata</taxon>
        <taxon>Vertebrata</taxon>
        <taxon>Euteleostomi</taxon>
        <taxon>Mammalia</taxon>
        <taxon>Eutheria</taxon>
        <taxon>Laurasiatheria</taxon>
        <taxon>Artiodactyla</taxon>
        <taxon>Tylopoda</taxon>
        <taxon>Camelidae</taxon>
        <taxon>Camelus</taxon>
    </lineage>
</organism>
<dbReference type="InterPro" id="IPR011520">
    <property type="entry name" value="Vg_fam"/>
</dbReference>
<comment type="similarity">
    <text evidence="6">Belongs to the vestigial family.</text>
</comment>
<keyword evidence="5" id="KW-0539">Nucleus</keyword>
<dbReference type="GO" id="GO:0005634">
    <property type="term" value="C:nucleus"/>
    <property type="evidence" value="ECO:0007669"/>
    <property type="project" value="UniProtKB-SubCell"/>
</dbReference>
<evidence type="ECO:0000256" key="4">
    <source>
        <dbReference type="ARBA" id="ARBA00023163"/>
    </source>
</evidence>
<feature type="region of interest" description="Disordered" evidence="7">
    <location>
        <begin position="66"/>
        <end position="87"/>
    </location>
</feature>
<dbReference type="RefSeq" id="XP_032330483.1">
    <property type="nucleotide sequence ID" value="XM_032474592.1"/>
</dbReference>
<dbReference type="CTD" id="51442"/>
<dbReference type="AlphaFoldDB" id="A0A8B8SJS1"/>
<evidence type="ECO:0000256" key="1">
    <source>
        <dbReference type="ARBA" id="ARBA00002229"/>
    </source>
</evidence>
<dbReference type="GO" id="GO:0006355">
    <property type="term" value="P:regulation of DNA-templated transcription"/>
    <property type="evidence" value="ECO:0007669"/>
    <property type="project" value="InterPro"/>
</dbReference>
<reference evidence="9" key="1">
    <citation type="submission" date="2025-08" db="UniProtKB">
        <authorList>
            <consortium name="RefSeq"/>
        </authorList>
    </citation>
    <scope>IDENTIFICATION</scope>
    <source>
        <tissue evidence="9">Ear skin</tissue>
    </source>
</reference>
<name>A0A8B8SJS1_CAMFR</name>
<evidence type="ECO:0000256" key="6">
    <source>
        <dbReference type="ARBA" id="ARBA00025784"/>
    </source>
</evidence>
<dbReference type="PANTHER" id="PTHR15950">
    <property type="entry name" value="TRANSCRIPTION COFACTOR VESTIGIAL-LIKE PROTEIN"/>
    <property type="match status" value="1"/>
</dbReference>
<keyword evidence="4" id="KW-0804">Transcription</keyword>
<dbReference type="PANTHER" id="PTHR15950:SF20">
    <property type="entry name" value="TRANSCRIPTION COFACTOR VESTIGIAL-LIKE PROTEIN 1"/>
    <property type="match status" value="1"/>
</dbReference>
<keyword evidence="8" id="KW-1185">Reference proteome</keyword>
<evidence type="ECO:0000256" key="5">
    <source>
        <dbReference type="ARBA" id="ARBA00023242"/>
    </source>
</evidence>
<keyword evidence="3" id="KW-0805">Transcription regulation</keyword>
<evidence type="ECO:0000256" key="2">
    <source>
        <dbReference type="ARBA" id="ARBA00004123"/>
    </source>
</evidence>
<sequence length="326" mass="35628">MEEVRKTAIQMQSPVKTEWNSRCVLFTYFQGDISSVVDEHFSRALSNVKSPRGLSPSSQSEDVILRNDSDMPPNQWRFSSQRTKPQPEMSFANGAATCSLNGCGPMAMDVYPPSLTGSPSVQPGEPRPFSSLPSPSFPEPGYPPAFSAGHLAPEPQPDGKYEPLLSVLQQERRHAHPQESASWEDCNSAPAAGSTGLLFHLPPSSAHFKKIYFPPDGGPASASLAVENEETESGTDESTCLKITQQQLAEKANLQREEKICSSTELRFGRKEFLSSNLLTDSNCESTGSRDIAVLFSFCHYKSRVCSPGSSVLLFLGTRAPRQGFF</sequence>
<comment type="subcellular location">
    <subcellularLocation>
        <location evidence="2">Nucleus</location>
    </subcellularLocation>
</comment>
<dbReference type="InterPro" id="IPR006627">
    <property type="entry name" value="TDU_repeat"/>
</dbReference>
<evidence type="ECO:0000256" key="3">
    <source>
        <dbReference type="ARBA" id="ARBA00023015"/>
    </source>
</evidence>
<evidence type="ECO:0000313" key="9">
    <source>
        <dbReference type="RefSeq" id="XP_032330483.1"/>
    </source>
</evidence>
<evidence type="ECO:0000256" key="7">
    <source>
        <dbReference type="SAM" id="MobiDB-lite"/>
    </source>
</evidence>
<dbReference type="GeneID" id="102513250"/>